<feature type="transmembrane region" description="Helical" evidence="7">
    <location>
        <begin position="295"/>
        <end position="315"/>
    </location>
</feature>
<organism evidence="8 9">
    <name type="scientific">Fictibacillus barbaricus</name>
    <dbReference type="NCBI Taxonomy" id="182136"/>
    <lineage>
        <taxon>Bacteria</taxon>
        <taxon>Bacillati</taxon>
        <taxon>Bacillota</taxon>
        <taxon>Bacilli</taxon>
        <taxon>Bacillales</taxon>
        <taxon>Fictibacillaceae</taxon>
        <taxon>Fictibacillus</taxon>
    </lineage>
</organism>
<evidence type="ECO:0000256" key="1">
    <source>
        <dbReference type="ARBA" id="ARBA00004651"/>
    </source>
</evidence>
<feature type="transmembrane region" description="Helical" evidence="7">
    <location>
        <begin position="168"/>
        <end position="187"/>
    </location>
</feature>
<feature type="transmembrane region" description="Helical" evidence="7">
    <location>
        <begin position="228"/>
        <end position="254"/>
    </location>
</feature>
<evidence type="ECO:0000256" key="2">
    <source>
        <dbReference type="ARBA" id="ARBA00022448"/>
    </source>
</evidence>
<dbReference type="PANTHER" id="PTHR43266">
    <property type="entry name" value="MACROLIDE-EFFLUX PROTEIN"/>
    <property type="match status" value="1"/>
</dbReference>
<dbReference type="Pfam" id="PF07690">
    <property type="entry name" value="MFS_1"/>
    <property type="match status" value="1"/>
</dbReference>
<dbReference type="CDD" id="cd06173">
    <property type="entry name" value="MFS_MefA_like"/>
    <property type="match status" value="1"/>
</dbReference>
<dbReference type="InterPro" id="IPR011701">
    <property type="entry name" value="MFS"/>
</dbReference>
<feature type="transmembrane region" description="Helical" evidence="7">
    <location>
        <begin position="12"/>
        <end position="39"/>
    </location>
</feature>
<evidence type="ECO:0000256" key="3">
    <source>
        <dbReference type="ARBA" id="ARBA00022475"/>
    </source>
</evidence>
<evidence type="ECO:0000256" key="6">
    <source>
        <dbReference type="ARBA" id="ARBA00023136"/>
    </source>
</evidence>
<dbReference type="PANTHER" id="PTHR43266:SF8">
    <property type="entry name" value="MACROLIDE-EFFLUX PROTEIN"/>
    <property type="match status" value="1"/>
</dbReference>
<keyword evidence="9" id="KW-1185">Reference proteome</keyword>
<comment type="subcellular location">
    <subcellularLocation>
        <location evidence="1">Cell membrane</location>
        <topology evidence="1">Multi-pass membrane protein</topology>
    </subcellularLocation>
</comment>
<feature type="transmembrane region" description="Helical" evidence="7">
    <location>
        <begin position="51"/>
        <end position="71"/>
    </location>
</feature>
<feature type="transmembrane region" description="Helical" evidence="7">
    <location>
        <begin position="141"/>
        <end position="162"/>
    </location>
</feature>
<sequence length="430" mass="48203">MKVFADIFKNRAFTRLFIGNTISQLGSVIAGTSFMLYLLDRFSDQPAYASVVELMYALPMLAVFLLIGVFADRLDRQMIVTNCNWINGIICFLMLGTIYMDWIYVTFGLLFIGTAINKFFNPAMYGLIQGILKEDEYATSSGLTQMVQAVFMLFGNLISVYLYWLFGIYGAIMIDAVTYLAAALLIFSSSMPEKARIPNGLHRLRDLKIKMVWNDYKLGFKYITGYKLLLFMIAGASMFGIVNGGFSVMWVFILKYKLTPETYEQMLIYLGIVFGVAVMFGSFIGTLISGKIKSHILATLGIFLMGISICIIALSSNVLSFFIYCAICGMFLPLANIGFGGWMPRVVDKKMMGRVQGWINPVQMLLQSLTLLFIAMFYPKLFSIETLYYLVGGVMIIVGLFYAVTIPALVKKDEEKRAAMEASEKIPATS</sequence>
<evidence type="ECO:0000256" key="4">
    <source>
        <dbReference type="ARBA" id="ARBA00022692"/>
    </source>
</evidence>
<dbReference type="RefSeq" id="WP_310256445.1">
    <property type="nucleotide sequence ID" value="NZ_JAVDWA010000001.1"/>
</dbReference>
<protein>
    <submittedName>
        <fullName evidence="8">MFS family permease</fullName>
    </submittedName>
</protein>
<feature type="transmembrane region" description="Helical" evidence="7">
    <location>
        <begin position="266"/>
        <end position="288"/>
    </location>
</feature>
<dbReference type="Gene3D" id="1.20.1250.20">
    <property type="entry name" value="MFS general substrate transporter like domains"/>
    <property type="match status" value="1"/>
</dbReference>
<comment type="caution">
    <text evidence="8">The sequence shown here is derived from an EMBL/GenBank/DDBJ whole genome shotgun (WGS) entry which is preliminary data.</text>
</comment>
<proteinExistence type="predicted"/>
<keyword evidence="6 7" id="KW-0472">Membrane</keyword>
<keyword evidence="2" id="KW-0813">Transport</keyword>
<evidence type="ECO:0000256" key="7">
    <source>
        <dbReference type="SAM" id="Phobius"/>
    </source>
</evidence>
<feature type="transmembrane region" description="Helical" evidence="7">
    <location>
        <begin position="364"/>
        <end position="381"/>
    </location>
</feature>
<reference evidence="8 9" key="1">
    <citation type="submission" date="2023-07" db="EMBL/GenBank/DDBJ databases">
        <title>Sorghum-associated microbial communities from plants grown in Nebraska, USA.</title>
        <authorList>
            <person name="Schachtman D."/>
        </authorList>
    </citation>
    <scope>NUCLEOTIDE SEQUENCE [LARGE SCALE GENOMIC DNA]</scope>
    <source>
        <strain evidence="8 9">BE211</strain>
    </source>
</reference>
<feature type="transmembrane region" description="Helical" evidence="7">
    <location>
        <begin position="387"/>
        <end position="410"/>
    </location>
</feature>
<feature type="transmembrane region" description="Helical" evidence="7">
    <location>
        <begin position="321"/>
        <end position="343"/>
    </location>
</feature>
<dbReference type="EMBL" id="JAVDWA010000001">
    <property type="protein sequence ID" value="MDR7071731.1"/>
    <property type="molecule type" value="Genomic_DNA"/>
</dbReference>
<keyword evidence="5 7" id="KW-1133">Transmembrane helix</keyword>
<gene>
    <name evidence="8" type="ORF">J2X07_000706</name>
</gene>
<dbReference type="SUPFAM" id="SSF103473">
    <property type="entry name" value="MFS general substrate transporter"/>
    <property type="match status" value="1"/>
</dbReference>
<dbReference type="Proteomes" id="UP001258181">
    <property type="component" value="Unassembled WGS sequence"/>
</dbReference>
<accession>A0ABU1TWY4</accession>
<evidence type="ECO:0000256" key="5">
    <source>
        <dbReference type="ARBA" id="ARBA00022989"/>
    </source>
</evidence>
<dbReference type="InterPro" id="IPR036259">
    <property type="entry name" value="MFS_trans_sf"/>
</dbReference>
<keyword evidence="3" id="KW-1003">Cell membrane</keyword>
<name>A0ABU1TWY4_9BACL</name>
<feature type="transmembrane region" description="Helical" evidence="7">
    <location>
        <begin position="78"/>
        <end position="96"/>
    </location>
</feature>
<evidence type="ECO:0000313" key="9">
    <source>
        <dbReference type="Proteomes" id="UP001258181"/>
    </source>
</evidence>
<keyword evidence="4 7" id="KW-0812">Transmembrane</keyword>
<evidence type="ECO:0000313" key="8">
    <source>
        <dbReference type="EMBL" id="MDR7071731.1"/>
    </source>
</evidence>